<gene>
    <name evidence="2" type="ORF">AUP43_16605</name>
</gene>
<dbReference type="EMBL" id="LPXN01000030">
    <property type="protein sequence ID" value="KZD12373.1"/>
    <property type="molecule type" value="Genomic_DNA"/>
</dbReference>
<evidence type="ECO:0008006" key="4">
    <source>
        <dbReference type="Google" id="ProtNLM"/>
    </source>
</evidence>
<reference evidence="2 3" key="1">
    <citation type="submission" date="2015-12" db="EMBL/GenBank/DDBJ databases">
        <title>Genome sequence of Oceanibaculum pacificum MCCC 1A02656.</title>
        <authorList>
            <person name="Lu L."/>
            <person name="Lai Q."/>
            <person name="Shao Z."/>
            <person name="Qian P."/>
        </authorList>
    </citation>
    <scope>NUCLEOTIDE SEQUENCE [LARGE SCALE GENOMIC DNA]</scope>
    <source>
        <strain evidence="2 3">MCCC 1A02656</strain>
    </source>
</reference>
<feature type="transmembrane region" description="Helical" evidence="1">
    <location>
        <begin position="139"/>
        <end position="161"/>
    </location>
</feature>
<dbReference type="Proteomes" id="UP000076400">
    <property type="component" value="Unassembled WGS sequence"/>
</dbReference>
<feature type="transmembrane region" description="Helical" evidence="1">
    <location>
        <begin position="42"/>
        <end position="61"/>
    </location>
</feature>
<feature type="transmembrane region" description="Helical" evidence="1">
    <location>
        <begin position="192"/>
        <end position="212"/>
    </location>
</feature>
<feature type="transmembrane region" description="Helical" evidence="1">
    <location>
        <begin position="376"/>
        <end position="408"/>
    </location>
</feature>
<feature type="transmembrane region" description="Helical" evidence="1">
    <location>
        <begin position="265"/>
        <end position="283"/>
    </location>
</feature>
<evidence type="ECO:0000313" key="2">
    <source>
        <dbReference type="EMBL" id="KZD12373.1"/>
    </source>
</evidence>
<evidence type="ECO:0000313" key="3">
    <source>
        <dbReference type="Proteomes" id="UP000076400"/>
    </source>
</evidence>
<keyword evidence="1" id="KW-0812">Transmembrane</keyword>
<evidence type="ECO:0000256" key="1">
    <source>
        <dbReference type="SAM" id="Phobius"/>
    </source>
</evidence>
<feature type="transmembrane region" description="Helical" evidence="1">
    <location>
        <begin position="289"/>
        <end position="322"/>
    </location>
</feature>
<keyword evidence="1" id="KW-1133">Transmembrane helix</keyword>
<dbReference type="AlphaFoldDB" id="A0A154WFR8"/>
<feature type="transmembrane region" description="Helical" evidence="1">
    <location>
        <begin position="70"/>
        <end position="87"/>
    </location>
</feature>
<dbReference type="OrthoDB" id="7832851at2"/>
<comment type="caution">
    <text evidence="2">The sequence shown here is derived from an EMBL/GenBank/DDBJ whole genome shotgun (WGS) entry which is preliminary data.</text>
</comment>
<name>A0A154WFR8_9PROT</name>
<feature type="transmembrane region" description="Helical" evidence="1">
    <location>
        <begin position="16"/>
        <end position="36"/>
    </location>
</feature>
<keyword evidence="1" id="KW-0472">Membrane</keyword>
<feature type="transmembrane region" description="Helical" evidence="1">
    <location>
        <begin position="218"/>
        <end position="236"/>
    </location>
</feature>
<feature type="transmembrane region" description="Helical" evidence="1">
    <location>
        <begin position="420"/>
        <end position="439"/>
    </location>
</feature>
<protein>
    <recommendedName>
        <fullName evidence="4">Citrate transporter-like domain-containing protein</fullName>
    </recommendedName>
</protein>
<proteinExistence type="predicted"/>
<organism evidence="2 3">
    <name type="scientific">Oceanibaculum pacificum</name>
    <dbReference type="NCBI Taxonomy" id="580166"/>
    <lineage>
        <taxon>Bacteria</taxon>
        <taxon>Pseudomonadati</taxon>
        <taxon>Pseudomonadota</taxon>
        <taxon>Alphaproteobacteria</taxon>
        <taxon>Rhodospirillales</taxon>
        <taxon>Oceanibaculaceae</taxon>
        <taxon>Oceanibaculum</taxon>
    </lineage>
</organism>
<feature type="transmembrane region" description="Helical" evidence="1">
    <location>
        <begin position="459"/>
        <end position="478"/>
    </location>
</feature>
<accession>A0A154WFR8</accession>
<dbReference type="STRING" id="580166.AUP43_16605"/>
<keyword evidence="3" id="KW-1185">Reference proteome</keyword>
<sequence length="481" mass="50664">MAAPTATASSISTGPAILPSPIIGLALLTVVLATLAERALGILPAQYVAAAAYLIFVAASLKQLGRRERILLTVALILTALAILSQADPLATLLSGLDTATYMATFLLTLGMLRDAAATSPSVRDCGIYLTQQPPGRRYVALHIGGHLLGLLLNFGVLNLLGPMIRRGVESGDPALSEIREQRQISAVMRGFPTILLWSPATITQALMIGLLPGLEPATLLTLGLVLTGLMLLVGWTEDRIRWHKFQRARANIVRPAPPPAPLRAISGMALVCLGLVVSVALVKFGLDIPIVAALITAIPCFVLLWIALQNFGLGAATALAVGGQRLKRIVTVSFPAATPETFTLSSSSFIGVMIAALLPPEWIASAIQPLEAYPILLVAVIIAIVPIAAQIAFNPIISVVVLGAALIRVPDLPIDPTTLALALASGWMLALPSSPFSIPSLILGRVLDRPGTQLSWRWNGLYTLAAYATVLIFIAAVRLI</sequence>
<dbReference type="RefSeq" id="WP_067552466.1">
    <property type="nucleotide sequence ID" value="NZ_LPXN01000030.1"/>
</dbReference>